<name>A0A131XR32_IXORI</name>
<feature type="compositionally biased region" description="Basic residues" evidence="1">
    <location>
        <begin position="20"/>
        <end position="35"/>
    </location>
</feature>
<sequence length="68" mass="7589">MSPGRLLSDIPSTSPYLHSAGKRLRARLSSQKHRGDRLVTNTDTKTIRTFGRRRSPPTEVPNEGGFLL</sequence>
<feature type="region of interest" description="Disordered" evidence="1">
    <location>
        <begin position="48"/>
        <end position="68"/>
    </location>
</feature>
<protein>
    <submittedName>
        <fullName evidence="2">Uncharacterized protein</fullName>
    </submittedName>
</protein>
<dbReference type="EMBL" id="GEFM01007138">
    <property type="protein sequence ID" value="JAP68658.1"/>
    <property type="molecule type" value="mRNA"/>
</dbReference>
<reference evidence="2" key="1">
    <citation type="submission" date="2016-02" db="EMBL/GenBank/DDBJ databases">
        <title>RNAseq analyses of the midgut from blood- or serum-fed Ixodes ricinus ticks.</title>
        <authorList>
            <person name="Perner J."/>
            <person name="Provaznik J."/>
            <person name="Schrenkova J."/>
            <person name="Urbanova V."/>
            <person name="Ribeiro J.M."/>
            <person name="Kopacek P."/>
        </authorList>
    </citation>
    <scope>NUCLEOTIDE SEQUENCE</scope>
    <source>
        <tissue evidence="2">Gut</tissue>
    </source>
</reference>
<evidence type="ECO:0000256" key="1">
    <source>
        <dbReference type="SAM" id="MobiDB-lite"/>
    </source>
</evidence>
<organism evidence="2">
    <name type="scientific">Ixodes ricinus</name>
    <name type="common">Common tick</name>
    <name type="synonym">Acarus ricinus</name>
    <dbReference type="NCBI Taxonomy" id="34613"/>
    <lineage>
        <taxon>Eukaryota</taxon>
        <taxon>Metazoa</taxon>
        <taxon>Ecdysozoa</taxon>
        <taxon>Arthropoda</taxon>
        <taxon>Chelicerata</taxon>
        <taxon>Arachnida</taxon>
        <taxon>Acari</taxon>
        <taxon>Parasitiformes</taxon>
        <taxon>Ixodida</taxon>
        <taxon>Ixodoidea</taxon>
        <taxon>Ixodidae</taxon>
        <taxon>Ixodinae</taxon>
        <taxon>Ixodes</taxon>
    </lineage>
</organism>
<accession>A0A131XR32</accession>
<proteinExistence type="evidence at transcript level"/>
<feature type="region of interest" description="Disordered" evidence="1">
    <location>
        <begin position="1"/>
        <end position="36"/>
    </location>
</feature>
<evidence type="ECO:0000313" key="2">
    <source>
        <dbReference type="EMBL" id="JAP68658.1"/>
    </source>
</evidence>
<dbReference type="AlphaFoldDB" id="A0A131XR32"/>